<evidence type="ECO:0000313" key="2">
    <source>
        <dbReference type="Proteomes" id="UP000308886"/>
    </source>
</evidence>
<organism evidence="1 2">
    <name type="scientific">Palleniella muris</name>
    <dbReference type="NCBI Taxonomy" id="3038145"/>
    <lineage>
        <taxon>Bacteria</taxon>
        <taxon>Pseudomonadati</taxon>
        <taxon>Bacteroidota</taxon>
        <taxon>Bacteroidia</taxon>
        <taxon>Bacteroidales</taxon>
        <taxon>Prevotellaceae</taxon>
        <taxon>Palleniella</taxon>
    </lineage>
</organism>
<sequence length="750" mass="86955">MNTVYSNLCLMSTLEQAWQIVLQKQSAGGIDDVSLEDYRERLGKNLLRLQKALSERTWKPQPYMGISVPKNDSEKRELGLLSVEDKIVQQAIKILIEPVFEKRFYNCSYAYRVGKGHQKAIRRVVHECCQKKNQWILRLDIDDFFDTIDRDILFKRLTAAILDSELRRIIELCVTMGKVDKSMEWTEQCKGIPQGAVLSPLLANFYLTSFDQFVCSVTDAYVRYADDFIVWCETKEEAENMHSRIAKHLKKHLHLTLNEPQICHTSAGIEYLGIVVTRNKVSISQEKQNSILSRLRSIEIKDNRLSKRYVQSVQGVHRYYARVLPESYSKMFCDTIKGVIEGWIGKNPSYSVKDLERMFHELPLFGNSTIEDNKELLRIIRKAKADAKDGRQDVAEDDKMLNRKLVRSRKLEYRRRENDNSELVVSSHGYFIGVSNRGITLRKNGNPVSVPPSAVLKHISVISDGVSISSNAVKFCMANNIAIDFFDNHSTHIASVVSPKYLLTTNWQLQGSLSEERRLFVAKQIIIGKLKNQLNLMKYFNKYHKNVISFSREWSDTERSVKEVIRKINDIDDLAQYRMTLMGYEAQGAVIYWEYIRDLINDDVTGFECRQHHGATDLVNSMLNYAYAILYPRVWQALLVNKLNPYMGFVHYQEGNANLVFDMIELFRSQAADRVVISMIQRKEPLSLNNGMLSDSTKSLLAKNVLERLQRYEKYRGEERKFSNIIEMQAKELVDYMKTGAFYRPYIAKW</sequence>
<proteinExistence type="predicted"/>
<accession>A0AC61QN91</accession>
<keyword evidence="2" id="KW-1185">Reference proteome</keyword>
<dbReference type="Proteomes" id="UP000308886">
    <property type="component" value="Unassembled WGS sequence"/>
</dbReference>
<keyword evidence="1" id="KW-0255">Endonuclease</keyword>
<protein>
    <submittedName>
        <fullName evidence="1">CRISPR-associated endonuclease Cas1</fullName>
    </submittedName>
</protein>
<comment type="caution">
    <text evidence="1">The sequence shown here is derived from an EMBL/GenBank/DDBJ whole genome shotgun (WGS) entry which is preliminary data.</text>
</comment>
<dbReference type="EMBL" id="SRZC01000020">
    <property type="protein sequence ID" value="TGX81008.1"/>
    <property type="molecule type" value="Genomic_DNA"/>
</dbReference>
<name>A0AC61QN91_9BACT</name>
<reference evidence="1" key="1">
    <citation type="submission" date="2019-04" db="EMBL/GenBank/DDBJ databases">
        <title>Microbes associate with the intestines of laboratory mice.</title>
        <authorList>
            <person name="Navarre W."/>
            <person name="Wong E."/>
            <person name="Huang K."/>
            <person name="Tropini C."/>
            <person name="Ng K."/>
            <person name="Yu B."/>
        </authorList>
    </citation>
    <scope>NUCLEOTIDE SEQUENCE</scope>
    <source>
        <strain evidence="1">NM73_A23</strain>
    </source>
</reference>
<keyword evidence="1" id="KW-0378">Hydrolase</keyword>
<evidence type="ECO:0000313" key="1">
    <source>
        <dbReference type="EMBL" id="TGX81008.1"/>
    </source>
</evidence>
<keyword evidence="1" id="KW-0540">Nuclease</keyword>
<gene>
    <name evidence="1" type="primary">cas1</name>
    <name evidence="1" type="ORF">E5358_11575</name>
</gene>